<gene>
    <name evidence="1" type="ORF">WJ0W_006511</name>
</gene>
<evidence type="ECO:0000313" key="1">
    <source>
        <dbReference type="EMBL" id="CAH8249325.1"/>
    </source>
</evidence>
<accession>A0ABN8UHH2</accession>
<keyword evidence="2" id="KW-1185">Reference proteome</keyword>
<dbReference type="EMBL" id="CALYLO010000015">
    <property type="protein sequence ID" value="CAH8249325.1"/>
    <property type="molecule type" value="Genomic_DNA"/>
</dbReference>
<dbReference type="Proteomes" id="UP001154322">
    <property type="component" value="Unassembled WGS sequence"/>
</dbReference>
<proteinExistence type="predicted"/>
<evidence type="ECO:0000313" key="2">
    <source>
        <dbReference type="Proteomes" id="UP001154322"/>
    </source>
</evidence>
<sequence length="91" mass="10255">MKDMLGRFTDAYNKNPESNLGKLVSILHSQLTSLEDTLDKIQEWRDIDRARGTTLDRIGENVVQPRGAATDEIYRILLTVEGSAKLIEDGH</sequence>
<protein>
    <submittedName>
        <fullName evidence="1">Uncharacterized protein</fullName>
    </submittedName>
</protein>
<reference evidence="1" key="1">
    <citation type="submission" date="2022-06" db="EMBL/GenBank/DDBJ databases">
        <authorList>
            <person name="Dietemann V."/>
            <person name="Ory F."/>
            <person name="Dainat B."/>
            <person name="Oberhansli S."/>
        </authorList>
    </citation>
    <scope>NUCLEOTIDE SEQUENCE</scope>
    <source>
        <strain evidence="1">Ena-SAMPLE-TAB-26-04-2022-14:26:32:270-5432</strain>
    </source>
</reference>
<name>A0ABN8UHH2_9BACL</name>
<organism evidence="1 2">
    <name type="scientific">Paenibacillus melissococcoides</name>
    <dbReference type="NCBI Taxonomy" id="2912268"/>
    <lineage>
        <taxon>Bacteria</taxon>
        <taxon>Bacillati</taxon>
        <taxon>Bacillota</taxon>
        <taxon>Bacilli</taxon>
        <taxon>Bacillales</taxon>
        <taxon>Paenibacillaceae</taxon>
        <taxon>Paenibacillus</taxon>
    </lineage>
</organism>
<comment type="caution">
    <text evidence="1">The sequence shown here is derived from an EMBL/GenBank/DDBJ whole genome shotgun (WGS) entry which is preliminary data.</text>
</comment>